<gene>
    <name evidence="7" type="ORF">GGQ83_003783</name>
</gene>
<evidence type="ECO:0000256" key="1">
    <source>
        <dbReference type="ARBA" id="ARBA00004141"/>
    </source>
</evidence>
<dbReference type="GO" id="GO:0016874">
    <property type="term" value="F:ligase activity"/>
    <property type="evidence" value="ECO:0007669"/>
    <property type="project" value="UniProtKB-KW"/>
</dbReference>
<dbReference type="EMBL" id="JACIDJ010000009">
    <property type="protein sequence ID" value="MBB3900307.1"/>
    <property type="molecule type" value="Genomic_DNA"/>
</dbReference>
<reference evidence="7 8" key="1">
    <citation type="submission" date="2020-08" db="EMBL/GenBank/DDBJ databases">
        <title>Genomic Encyclopedia of Type Strains, Phase IV (KMG-IV): sequencing the most valuable type-strain genomes for metagenomic binning, comparative biology and taxonomic classification.</title>
        <authorList>
            <person name="Goeker M."/>
        </authorList>
    </citation>
    <scope>NUCLEOTIDE SEQUENCE [LARGE SCALE GENOMIC DNA]</scope>
    <source>
        <strain evidence="7 8">DSM 19979</strain>
    </source>
</reference>
<comment type="subcellular location">
    <subcellularLocation>
        <location evidence="1">Membrane</location>
        <topology evidence="1">Multi-pass membrane protein</topology>
    </subcellularLocation>
</comment>
<keyword evidence="4 5" id="KW-0472">Membrane</keyword>
<evidence type="ECO:0000256" key="4">
    <source>
        <dbReference type="ARBA" id="ARBA00023136"/>
    </source>
</evidence>
<feature type="transmembrane region" description="Helical" evidence="5">
    <location>
        <begin position="33"/>
        <end position="53"/>
    </location>
</feature>
<feature type="transmembrane region" description="Helical" evidence="5">
    <location>
        <begin position="234"/>
        <end position="255"/>
    </location>
</feature>
<organism evidence="7 8">
    <name type="scientific">Roseococcus suduntuyensis</name>
    <dbReference type="NCBI Taxonomy" id="455361"/>
    <lineage>
        <taxon>Bacteria</taxon>
        <taxon>Pseudomonadati</taxon>
        <taxon>Pseudomonadota</taxon>
        <taxon>Alphaproteobacteria</taxon>
        <taxon>Acetobacterales</taxon>
        <taxon>Roseomonadaceae</taxon>
        <taxon>Roseococcus</taxon>
    </lineage>
</organism>
<dbReference type="GO" id="GO:0016020">
    <property type="term" value="C:membrane"/>
    <property type="evidence" value="ECO:0007669"/>
    <property type="project" value="UniProtKB-SubCell"/>
</dbReference>
<keyword evidence="2 5" id="KW-0812">Transmembrane</keyword>
<feature type="transmembrane region" description="Helical" evidence="5">
    <location>
        <begin position="96"/>
        <end position="112"/>
    </location>
</feature>
<keyword evidence="7" id="KW-0436">Ligase</keyword>
<feature type="transmembrane region" description="Helical" evidence="5">
    <location>
        <begin position="330"/>
        <end position="349"/>
    </location>
</feature>
<feature type="transmembrane region" description="Helical" evidence="5">
    <location>
        <begin position="209"/>
        <end position="227"/>
    </location>
</feature>
<sequence length="405" mass="41232">MSAGLALFAGLAGAVMHFAGALKAVEPLAQLPIDLTVLGLAATVAGLVLLLAAREVALSPWLGPPLLGCGLLWLWWVVASAWSPWPASATERLRDILLLGPLMLAAGMLLGADARARAGFMAATIGIGLVVGLSVALGLWRGSLVLGGEVGRDPTRLRVAYQIVGLALACAGGLVALRVTQATGRARIGWGLVLLLLGALALLPGGRAAFLALLVSVAAGPALLFLLQGRLGAAALWLGAVGVAGGTGLAALWVLPALSDQLATLERLLRPGPALDSARGQLWTEAWRLGGWAGLGPGGFPPAIGVGLDRGLHPHNHALEALVEGGAVGLLLWGLTFLGATGVALRLALRVAPVRAAEVFAIGLPVALSAMVSTDLGNRMVWFTLGLALSLGVEARARHALPRHV</sequence>
<dbReference type="Proteomes" id="UP000553193">
    <property type="component" value="Unassembled WGS sequence"/>
</dbReference>
<name>A0A840AH35_9PROT</name>
<dbReference type="PANTHER" id="PTHR37422:SF21">
    <property type="entry name" value="EXOQ-LIKE PROTEIN"/>
    <property type="match status" value="1"/>
</dbReference>
<feature type="transmembrane region" description="Helical" evidence="5">
    <location>
        <begin position="65"/>
        <end position="84"/>
    </location>
</feature>
<dbReference type="InterPro" id="IPR051533">
    <property type="entry name" value="WaaL-like"/>
</dbReference>
<evidence type="ECO:0000256" key="3">
    <source>
        <dbReference type="ARBA" id="ARBA00022989"/>
    </source>
</evidence>
<accession>A0A840AH35</accession>
<dbReference type="PANTHER" id="PTHR37422">
    <property type="entry name" value="TEICHURONIC ACID BIOSYNTHESIS PROTEIN TUAE"/>
    <property type="match status" value="1"/>
</dbReference>
<dbReference type="AlphaFoldDB" id="A0A840AH35"/>
<comment type="caution">
    <text evidence="7">The sequence shown here is derived from an EMBL/GenBank/DDBJ whole genome shotgun (WGS) entry which is preliminary data.</text>
</comment>
<evidence type="ECO:0000256" key="5">
    <source>
        <dbReference type="SAM" id="Phobius"/>
    </source>
</evidence>
<feature type="transmembrane region" description="Helical" evidence="5">
    <location>
        <begin position="160"/>
        <end position="179"/>
    </location>
</feature>
<dbReference type="Pfam" id="PF04932">
    <property type="entry name" value="Wzy_C"/>
    <property type="match status" value="1"/>
</dbReference>
<evidence type="ECO:0000313" key="7">
    <source>
        <dbReference type="EMBL" id="MBB3900307.1"/>
    </source>
</evidence>
<dbReference type="InterPro" id="IPR007016">
    <property type="entry name" value="O-antigen_ligase-rel_domated"/>
</dbReference>
<evidence type="ECO:0000256" key="2">
    <source>
        <dbReference type="ARBA" id="ARBA00022692"/>
    </source>
</evidence>
<evidence type="ECO:0000313" key="8">
    <source>
        <dbReference type="Proteomes" id="UP000553193"/>
    </source>
</evidence>
<keyword evidence="8" id="KW-1185">Reference proteome</keyword>
<feature type="domain" description="O-antigen ligase-related" evidence="6">
    <location>
        <begin position="193"/>
        <end position="333"/>
    </location>
</feature>
<proteinExistence type="predicted"/>
<dbReference type="RefSeq" id="WP_184386528.1">
    <property type="nucleotide sequence ID" value="NZ_JACIDJ010000009.1"/>
</dbReference>
<evidence type="ECO:0000259" key="6">
    <source>
        <dbReference type="Pfam" id="PF04932"/>
    </source>
</evidence>
<protein>
    <submittedName>
        <fullName evidence="7">O-antigen ligase</fullName>
    </submittedName>
</protein>
<feature type="transmembrane region" description="Helical" evidence="5">
    <location>
        <begin position="119"/>
        <end position="140"/>
    </location>
</feature>
<feature type="transmembrane region" description="Helical" evidence="5">
    <location>
        <begin position="186"/>
        <end position="203"/>
    </location>
</feature>
<keyword evidence="3 5" id="KW-1133">Transmembrane helix</keyword>